<name>A0A914HAW2_GLORO</name>
<reference evidence="3" key="1">
    <citation type="submission" date="2022-11" db="UniProtKB">
        <authorList>
            <consortium name="WormBaseParasite"/>
        </authorList>
    </citation>
    <scope>IDENTIFICATION</scope>
</reference>
<feature type="compositionally biased region" description="Basic and acidic residues" evidence="1">
    <location>
        <begin position="183"/>
        <end position="262"/>
    </location>
</feature>
<organism evidence="2 3">
    <name type="scientific">Globodera rostochiensis</name>
    <name type="common">Golden nematode worm</name>
    <name type="synonym">Heterodera rostochiensis</name>
    <dbReference type="NCBI Taxonomy" id="31243"/>
    <lineage>
        <taxon>Eukaryota</taxon>
        <taxon>Metazoa</taxon>
        <taxon>Ecdysozoa</taxon>
        <taxon>Nematoda</taxon>
        <taxon>Chromadorea</taxon>
        <taxon>Rhabditida</taxon>
        <taxon>Tylenchina</taxon>
        <taxon>Tylenchomorpha</taxon>
        <taxon>Tylenchoidea</taxon>
        <taxon>Heteroderidae</taxon>
        <taxon>Heteroderinae</taxon>
        <taxon>Globodera</taxon>
    </lineage>
</organism>
<feature type="compositionally biased region" description="Polar residues" evidence="1">
    <location>
        <begin position="91"/>
        <end position="114"/>
    </location>
</feature>
<sequence length="311" mass="36100">MSDNAEAVSVETVDGVRALRQENQILTEQNRSLTGEVSDQRVDIIQILTRIERLEAYAQNSQNGFRVQFSPLATQELHAMGRRMEQIDRNNTPAPARQASSTLTNSVGRAQNSAPIGRAAAATTRKLLIGTNQAMAREAVQPALNASNARSGQFFAALPICLPSLRLDFRERRAERKKRIEEGEERKRMKGERRAERKRIEEEEERKRLKGERRAERKRIEEEEERKRLKGERRAERKRTEKEEERKRLKGERRSERKKRIEEEEEEPIEGDEEIEEEEEEQTREKESKAKKKRIAEWVEAASKGETDNTG</sequence>
<dbReference type="AlphaFoldDB" id="A0A914HAW2"/>
<dbReference type="WBParaSite" id="Gr19_v10_g14898.t1">
    <property type="protein sequence ID" value="Gr19_v10_g14898.t1"/>
    <property type="gene ID" value="Gr19_v10_g14898"/>
</dbReference>
<evidence type="ECO:0000313" key="2">
    <source>
        <dbReference type="Proteomes" id="UP000887572"/>
    </source>
</evidence>
<feature type="region of interest" description="Disordered" evidence="1">
    <location>
        <begin position="183"/>
        <end position="294"/>
    </location>
</feature>
<feature type="compositionally biased region" description="Acidic residues" evidence="1">
    <location>
        <begin position="263"/>
        <end position="282"/>
    </location>
</feature>
<accession>A0A914HAW2</accession>
<evidence type="ECO:0000313" key="3">
    <source>
        <dbReference type="WBParaSite" id="Gr19_v10_g14898.t1"/>
    </source>
</evidence>
<keyword evidence="2" id="KW-1185">Reference proteome</keyword>
<dbReference type="Proteomes" id="UP000887572">
    <property type="component" value="Unplaced"/>
</dbReference>
<feature type="region of interest" description="Disordered" evidence="1">
    <location>
        <begin position="91"/>
        <end position="118"/>
    </location>
</feature>
<evidence type="ECO:0000256" key="1">
    <source>
        <dbReference type="SAM" id="MobiDB-lite"/>
    </source>
</evidence>
<proteinExistence type="predicted"/>
<protein>
    <submittedName>
        <fullName evidence="3">Uncharacterized protein</fullName>
    </submittedName>
</protein>